<reference evidence="2 3" key="1">
    <citation type="submission" date="2024-01" db="EMBL/GenBank/DDBJ databases">
        <title>Genome assemblies of Stephania.</title>
        <authorList>
            <person name="Yang L."/>
        </authorList>
    </citation>
    <scope>NUCLEOTIDE SEQUENCE [LARGE SCALE GENOMIC DNA]</scope>
    <source>
        <strain evidence="2">JXDWG</strain>
        <tissue evidence="2">Leaf</tissue>
    </source>
</reference>
<dbReference type="PANTHER" id="PTHR32011:SF2">
    <property type="entry name" value="OS08G0472400 PROTEIN"/>
    <property type="match status" value="1"/>
</dbReference>
<dbReference type="EMBL" id="JBBNAG010000008">
    <property type="protein sequence ID" value="KAK9111952.1"/>
    <property type="molecule type" value="Genomic_DNA"/>
</dbReference>
<protein>
    <submittedName>
        <fullName evidence="2">Uncharacterized protein</fullName>
    </submittedName>
</protein>
<feature type="compositionally biased region" description="Basic and acidic residues" evidence="1">
    <location>
        <begin position="155"/>
        <end position="173"/>
    </location>
</feature>
<organism evidence="2 3">
    <name type="scientific">Stephania cephalantha</name>
    <dbReference type="NCBI Taxonomy" id="152367"/>
    <lineage>
        <taxon>Eukaryota</taxon>
        <taxon>Viridiplantae</taxon>
        <taxon>Streptophyta</taxon>
        <taxon>Embryophyta</taxon>
        <taxon>Tracheophyta</taxon>
        <taxon>Spermatophyta</taxon>
        <taxon>Magnoliopsida</taxon>
        <taxon>Ranunculales</taxon>
        <taxon>Menispermaceae</taxon>
        <taxon>Menispermoideae</taxon>
        <taxon>Cissampelideae</taxon>
        <taxon>Stephania</taxon>
    </lineage>
</organism>
<accession>A0AAP0NLE0</accession>
<keyword evidence="3" id="KW-1185">Reference proteome</keyword>
<dbReference type="AlphaFoldDB" id="A0AAP0NLE0"/>
<feature type="region of interest" description="Disordered" evidence="1">
    <location>
        <begin position="140"/>
        <end position="173"/>
    </location>
</feature>
<comment type="caution">
    <text evidence="2">The sequence shown here is derived from an EMBL/GenBank/DDBJ whole genome shotgun (WGS) entry which is preliminary data.</text>
</comment>
<feature type="compositionally biased region" description="Low complexity" evidence="1">
    <location>
        <begin position="23"/>
        <end position="37"/>
    </location>
</feature>
<evidence type="ECO:0000313" key="3">
    <source>
        <dbReference type="Proteomes" id="UP001419268"/>
    </source>
</evidence>
<dbReference type="Proteomes" id="UP001419268">
    <property type="component" value="Unassembled WGS sequence"/>
</dbReference>
<sequence length="173" mass="18538">MTGLTPPTLRPRRLSLRAHLRRLSASAFASATPTSSTAPPPPPPPPPRPASPPPLLQQPRPRSHHPPPQLLDPHSPRLSPTPGRRAEAEFGFSFPPDLRVVLSVGLPISPGFPDWRAPTASRLQLRASLDLPISITSSIATLQKPPTQTRSGHTLRPDLNRRKGEAGRKGGGG</sequence>
<dbReference type="PANTHER" id="PTHR32011">
    <property type="entry name" value="OS08G0472400 PROTEIN"/>
    <property type="match status" value="1"/>
</dbReference>
<evidence type="ECO:0000313" key="2">
    <source>
        <dbReference type="EMBL" id="KAK9111952.1"/>
    </source>
</evidence>
<name>A0AAP0NLE0_9MAGN</name>
<gene>
    <name evidence="2" type="ORF">Scep_019471</name>
</gene>
<evidence type="ECO:0000256" key="1">
    <source>
        <dbReference type="SAM" id="MobiDB-lite"/>
    </source>
</evidence>
<feature type="region of interest" description="Disordered" evidence="1">
    <location>
        <begin position="23"/>
        <end position="92"/>
    </location>
</feature>
<proteinExistence type="predicted"/>
<feature type="compositionally biased region" description="Polar residues" evidence="1">
    <location>
        <begin position="140"/>
        <end position="152"/>
    </location>
</feature>
<feature type="compositionally biased region" description="Pro residues" evidence="1">
    <location>
        <begin position="38"/>
        <end position="56"/>
    </location>
</feature>